<dbReference type="PATRIC" id="fig|46429.4.peg.3888"/>
<dbReference type="NCBIfam" id="NF033522">
    <property type="entry name" value="lasso_benenodin"/>
    <property type="match status" value="1"/>
</dbReference>
<evidence type="ECO:0000256" key="1">
    <source>
        <dbReference type="SAM" id="MobiDB-lite"/>
    </source>
</evidence>
<name>A0A081R9F1_SPHCR</name>
<organism evidence="2 3">
    <name type="scientific">Sphingobium chlorophenolicum</name>
    <dbReference type="NCBI Taxonomy" id="46429"/>
    <lineage>
        <taxon>Bacteria</taxon>
        <taxon>Pseudomonadati</taxon>
        <taxon>Pseudomonadota</taxon>
        <taxon>Alphaproteobacteria</taxon>
        <taxon>Sphingomonadales</taxon>
        <taxon>Sphingomonadaceae</taxon>
        <taxon>Sphingobium</taxon>
    </lineage>
</organism>
<comment type="caution">
    <text evidence="2">The sequence shown here is derived from an EMBL/GenBank/DDBJ whole genome shotgun (WGS) entry which is preliminary data.</text>
</comment>
<dbReference type="Pfam" id="PF24178">
    <property type="entry name" value="Subterisin"/>
    <property type="match status" value="1"/>
</dbReference>
<feature type="compositionally biased region" description="Gly residues" evidence="1">
    <location>
        <begin position="19"/>
        <end position="28"/>
    </location>
</feature>
<protein>
    <recommendedName>
        <fullName evidence="4">Benenodin family lasso peptide</fullName>
    </recommendedName>
</protein>
<evidence type="ECO:0000313" key="2">
    <source>
        <dbReference type="EMBL" id="KEQ51824.1"/>
    </source>
</evidence>
<dbReference type="RefSeq" id="WP_156028713.1">
    <property type="nucleotide sequence ID" value="NZ_JFHR01000062.1"/>
</dbReference>
<evidence type="ECO:0000313" key="3">
    <source>
        <dbReference type="Proteomes" id="UP000028411"/>
    </source>
</evidence>
<dbReference type="OrthoDB" id="7596945at2"/>
<feature type="region of interest" description="Disordered" evidence="1">
    <location>
        <begin position="17"/>
        <end position="39"/>
    </location>
</feature>
<dbReference type="EMBL" id="JFHR01000062">
    <property type="protein sequence ID" value="KEQ51824.1"/>
    <property type="molecule type" value="Genomic_DNA"/>
</dbReference>
<reference evidence="2 3" key="1">
    <citation type="submission" date="2014-02" db="EMBL/GenBank/DDBJ databases">
        <title>Whole genome sequence of Sphingobium chlorophenolicum NBRC 16172.</title>
        <authorList>
            <person name="Gan H.M."/>
            <person name="Gan H.Y."/>
            <person name="Chew T.H."/>
            <person name="Savka M.A."/>
        </authorList>
    </citation>
    <scope>NUCLEOTIDE SEQUENCE [LARGE SCALE GENOMIC DNA]</scope>
    <source>
        <strain evidence="2 3">NBRC 16172</strain>
    </source>
</reference>
<dbReference type="InterPro" id="IPR049805">
    <property type="entry name" value="Lasso_benenodin"/>
</dbReference>
<gene>
    <name evidence="2" type="ORF">BV95_03898</name>
</gene>
<evidence type="ECO:0008006" key="4">
    <source>
        <dbReference type="Google" id="ProtNLM"/>
    </source>
</evidence>
<dbReference type="Proteomes" id="UP000028411">
    <property type="component" value="Unassembled WGS sequence"/>
</dbReference>
<accession>A0A081R9F1</accession>
<sequence>MEREYGVIELGAVSVETKGLGGPTGDVGIGEQPAGLSDD</sequence>
<proteinExistence type="predicted"/>
<dbReference type="AlphaFoldDB" id="A0A081R9F1"/>